<dbReference type="InterPro" id="IPR000847">
    <property type="entry name" value="LysR_HTH_N"/>
</dbReference>
<evidence type="ECO:0000256" key="2">
    <source>
        <dbReference type="ARBA" id="ARBA00023015"/>
    </source>
</evidence>
<dbReference type="Pfam" id="PF00126">
    <property type="entry name" value="HTH_1"/>
    <property type="match status" value="1"/>
</dbReference>
<dbReference type="RefSeq" id="WP_377341435.1">
    <property type="nucleotide sequence ID" value="NZ_JBHLUE010000017.1"/>
</dbReference>
<dbReference type="InterPro" id="IPR005119">
    <property type="entry name" value="LysR_subst-bd"/>
</dbReference>
<evidence type="ECO:0000256" key="1">
    <source>
        <dbReference type="ARBA" id="ARBA00009437"/>
    </source>
</evidence>
<evidence type="ECO:0000313" key="8">
    <source>
        <dbReference type="Proteomes" id="UP001589894"/>
    </source>
</evidence>
<dbReference type="PRINTS" id="PR00039">
    <property type="entry name" value="HTHLYSR"/>
</dbReference>
<dbReference type="Proteomes" id="UP001589894">
    <property type="component" value="Unassembled WGS sequence"/>
</dbReference>
<keyword evidence="3" id="KW-0238">DNA-binding</keyword>
<dbReference type="CDD" id="cd05466">
    <property type="entry name" value="PBP2_LTTR_substrate"/>
    <property type="match status" value="1"/>
</dbReference>
<keyword evidence="4" id="KW-0804">Transcription</keyword>
<name>A0ABV6P0Q5_9ACTN</name>
<keyword evidence="2" id="KW-0805">Transcription regulation</keyword>
<feature type="domain" description="HTH lysR-type" evidence="6">
    <location>
        <begin position="1"/>
        <end position="58"/>
    </location>
</feature>
<proteinExistence type="inferred from homology"/>
<dbReference type="SUPFAM" id="SSF46785">
    <property type="entry name" value="Winged helix' DNA-binding domain"/>
    <property type="match status" value="1"/>
</dbReference>
<comment type="similarity">
    <text evidence="1">Belongs to the LysR transcriptional regulatory family.</text>
</comment>
<feature type="compositionally biased region" description="Low complexity" evidence="5">
    <location>
        <begin position="183"/>
        <end position="202"/>
    </location>
</feature>
<dbReference type="InterPro" id="IPR036390">
    <property type="entry name" value="WH_DNA-bd_sf"/>
</dbReference>
<dbReference type="PANTHER" id="PTHR30346">
    <property type="entry name" value="TRANSCRIPTIONAL DUAL REGULATOR HCAR-RELATED"/>
    <property type="match status" value="1"/>
</dbReference>
<evidence type="ECO:0000256" key="5">
    <source>
        <dbReference type="SAM" id="MobiDB-lite"/>
    </source>
</evidence>
<reference evidence="7 8" key="1">
    <citation type="submission" date="2024-09" db="EMBL/GenBank/DDBJ databases">
        <authorList>
            <person name="Sun Q."/>
            <person name="Mori K."/>
        </authorList>
    </citation>
    <scope>NUCLEOTIDE SEQUENCE [LARGE SCALE GENOMIC DNA]</scope>
    <source>
        <strain evidence="7 8">TBRC 2205</strain>
    </source>
</reference>
<comment type="caution">
    <text evidence="7">The sequence shown here is derived from an EMBL/GenBank/DDBJ whole genome shotgun (WGS) entry which is preliminary data.</text>
</comment>
<dbReference type="EMBL" id="JBHLUE010000017">
    <property type="protein sequence ID" value="MFC0566609.1"/>
    <property type="molecule type" value="Genomic_DNA"/>
</dbReference>
<protein>
    <submittedName>
        <fullName evidence="7">LysR family transcriptional regulator</fullName>
    </submittedName>
</protein>
<dbReference type="Pfam" id="PF03466">
    <property type="entry name" value="LysR_substrate"/>
    <property type="match status" value="2"/>
</dbReference>
<sequence length="349" mass="37299">MQLQQLKYFVAVAEVRHFTHAADLVGITQPSLSKQIHALETDLGTPLFERVRGNIALTAAGETLLPVAKRILADVESARGQVQELVGVRRGRVRLGATPSLCTSLAPPVLRRFHDRHPEVDLGIEEGGSQDLVRDLLRGELDLALIIEPDRGVDPGLRTEPLLRESLVVASLEPLLGGPAGPPGAAGLPAGRPGAATAPGRPQSAAGPDRRPAPAEVGPVEPRVEIGELRDRPMVMFRGGYDLRDATLAACRRAGFEPRFAVEGGEMDAVLSLVEAGLGIALVPGIVLARQPRVHVTQLAPPGIHRTIALARRREVALSHAAQELRRILLEFVRENADGGNLPRGVEAY</sequence>
<dbReference type="Gene3D" id="1.10.10.10">
    <property type="entry name" value="Winged helix-like DNA-binding domain superfamily/Winged helix DNA-binding domain"/>
    <property type="match status" value="1"/>
</dbReference>
<evidence type="ECO:0000259" key="6">
    <source>
        <dbReference type="PROSITE" id="PS50931"/>
    </source>
</evidence>
<evidence type="ECO:0000256" key="4">
    <source>
        <dbReference type="ARBA" id="ARBA00023163"/>
    </source>
</evidence>
<dbReference type="Gene3D" id="3.40.190.10">
    <property type="entry name" value="Periplasmic binding protein-like II"/>
    <property type="match status" value="1"/>
</dbReference>
<organism evidence="7 8">
    <name type="scientific">Plantactinospora siamensis</name>
    <dbReference type="NCBI Taxonomy" id="555372"/>
    <lineage>
        <taxon>Bacteria</taxon>
        <taxon>Bacillati</taxon>
        <taxon>Actinomycetota</taxon>
        <taxon>Actinomycetes</taxon>
        <taxon>Micromonosporales</taxon>
        <taxon>Micromonosporaceae</taxon>
        <taxon>Plantactinospora</taxon>
    </lineage>
</organism>
<dbReference type="PANTHER" id="PTHR30346:SF29">
    <property type="entry name" value="LYSR SUBSTRATE-BINDING"/>
    <property type="match status" value="1"/>
</dbReference>
<evidence type="ECO:0000313" key="7">
    <source>
        <dbReference type="EMBL" id="MFC0566609.1"/>
    </source>
</evidence>
<gene>
    <name evidence="7" type="ORF">ACFFHU_21020</name>
</gene>
<dbReference type="InterPro" id="IPR036388">
    <property type="entry name" value="WH-like_DNA-bd_sf"/>
</dbReference>
<evidence type="ECO:0000256" key="3">
    <source>
        <dbReference type="ARBA" id="ARBA00023125"/>
    </source>
</evidence>
<dbReference type="SUPFAM" id="SSF53850">
    <property type="entry name" value="Periplasmic binding protein-like II"/>
    <property type="match status" value="1"/>
</dbReference>
<accession>A0ABV6P0Q5</accession>
<dbReference type="PROSITE" id="PS50931">
    <property type="entry name" value="HTH_LYSR"/>
    <property type="match status" value="1"/>
</dbReference>
<dbReference type="Gene3D" id="3.40.190.290">
    <property type="match status" value="1"/>
</dbReference>
<keyword evidence="8" id="KW-1185">Reference proteome</keyword>
<feature type="region of interest" description="Disordered" evidence="5">
    <location>
        <begin position="180"/>
        <end position="219"/>
    </location>
</feature>